<gene>
    <name evidence="1" type="ORF">Pint_14703</name>
</gene>
<proteinExistence type="predicted"/>
<comment type="caution">
    <text evidence="1">The sequence shown here is derived from an EMBL/GenBank/DDBJ whole genome shotgun (WGS) entry which is preliminary data.</text>
</comment>
<sequence>MAFDQNSIPKDLRPLNIARSVPEEPRIAVASTANQGFYPNPVREPGSPRSIPVFYPAPVADAGFVGLGYSNAVAAAPGVAPTVWGSRMPMAVPVGHAGVNPVVGYAYNPNLGSMVVGNAVDQASSEMRAGFGYSHNLGSRVVSGGSGSDQVNNNDLATGCGVIPNFGNRGSGNGIDQVSDEGGDDSVSGKKVKFLCSFGGKILPRPSDGMLRYVGGQTRIISVRRDVGFNELVQKMVDTYGQPVVIKYQLPDEDLDALVSVSCPDDLDNMMDEYEKLVERSSDGSAKLRVFLFSASELDPSGMVQLGDIPDTGQRYVEAVNGIPDVGAGGIMRKESIASQSSTQNSDFSGTEAIDGVTYGQVDGSGPPSSSILSPRENSGASHEIAPKILGVDPSTAFSADALPVSLGIPIVRSSPPQTLSSQPEVDSERAAAFAVQQQQMGVDLHQPGGDIPPAGTYVQAYLDPRQEVIGCPDYIHLPPQMAFANPQLLGHAAPILNQQQPCDNAPGLPSQQFIPMGHMTMGPTSSHVGIRPTMIQPLMQPQQTLLERYSDESTLGTRLVQLPVDQNYNVYQGQVPPAVVGGAYGWPQVSPTEHVVFSDGSLSHQHVIIPQKIPKLDDCHMCQKALPHAHSDPMERDSVTSPITDSNSIYHSLRIEDAMGTWPVNRVMVTRALGEGVVEQGTVPQTIVFSHIDHQVGAPQSEAVGLTQNVEALREKEQILQRIDHSDLPRIAVTHGGIGVAGDVQPSYSVFTGAAAVPQSCQEERSLPPNYQVKQEALLNKPVNSDAPLVGLVHVKSSERLTHESPKEYSSKRPVVSKEDTINPCTSYEHMRPIDGMMESLWVCPSDNIKNGQNNLPVDKIRKDDILECRPQQRVGREVLVDNTFSQPPLVLDTKQNKTTEVLPCSSAEVPYMNNPRPMESYEVAQPPITGNPGLYQQSNAGTHHVDSGEVRYGNPAFSAAEPVHLVGRIPTAADYEAVPANVNTSSLSPSSRVWDFQDSSNSLFSNQDPWNLQQDTHVLPPRPNKIATKREAFLPVDPFSENRSGNSAELITDAQFEDAVQQPLCDATKDFNSEHTISKKGSSEELIKQELQAVAEGVAASVFQSATNSNPDSVVHEKDESAYESNQEREAQDSDIEMKHKAKLEGMKNKVPEKLNFGFPASDVGRLQIIKNSDLEELRELGSGTFGTVYHGKWRGTDVAIKRINDRCFAGKPSEQERMIDDFWNEASKLADLHHPNVVAFYGVVLDGPGRSVATVTEYMVNGSLRNALQKNERNLDKRKRLLIAMDVAFGMEYLHGKNIVHFDLKSDNLLVNLRDPHRPICKVGDLGLSKVKCQTLISGGVRGTLPWMAPELLNGSSSLVSEKVDVFSFGIVLWELLTGEEPYADLHYGAIIGGIVSNTLRPPVPESCDPEWRSLIERCWSSEPAERPNFTEIANELRSMAAKIPPKGQNPP</sequence>
<reference evidence="2" key="1">
    <citation type="journal article" date="2023" name="G3 (Bethesda)">
        <title>Genome assembly and association tests identify interacting loci associated with vigor, precocity, and sex in interspecific pistachio rootstocks.</title>
        <authorList>
            <person name="Palmer W."/>
            <person name="Jacygrad E."/>
            <person name="Sagayaradj S."/>
            <person name="Cavanaugh K."/>
            <person name="Han R."/>
            <person name="Bertier L."/>
            <person name="Beede B."/>
            <person name="Kafkas S."/>
            <person name="Golino D."/>
            <person name="Preece J."/>
            <person name="Michelmore R."/>
        </authorList>
    </citation>
    <scope>NUCLEOTIDE SEQUENCE [LARGE SCALE GENOMIC DNA]</scope>
</reference>
<protein>
    <submittedName>
        <fullName evidence="1">Uncharacterized protein</fullName>
    </submittedName>
</protein>
<keyword evidence="2" id="KW-1185">Reference proteome</keyword>
<name>A0ACC0Y5R4_9ROSI</name>
<dbReference type="EMBL" id="CM047743">
    <property type="protein sequence ID" value="KAJ0030615.1"/>
    <property type="molecule type" value="Genomic_DNA"/>
</dbReference>
<accession>A0ACC0Y5R4</accession>
<dbReference type="Proteomes" id="UP001163603">
    <property type="component" value="Chromosome 8"/>
</dbReference>
<evidence type="ECO:0000313" key="2">
    <source>
        <dbReference type="Proteomes" id="UP001163603"/>
    </source>
</evidence>
<evidence type="ECO:0000313" key="1">
    <source>
        <dbReference type="EMBL" id="KAJ0030615.1"/>
    </source>
</evidence>
<organism evidence="1 2">
    <name type="scientific">Pistacia integerrima</name>
    <dbReference type="NCBI Taxonomy" id="434235"/>
    <lineage>
        <taxon>Eukaryota</taxon>
        <taxon>Viridiplantae</taxon>
        <taxon>Streptophyta</taxon>
        <taxon>Embryophyta</taxon>
        <taxon>Tracheophyta</taxon>
        <taxon>Spermatophyta</taxon>
        <taxon>Magnoliopsida</taxon>
        <taxon>eudicotyledons</taxon>
        <taxon>Gunneridae</taxon>
        <taxon>Pentapetalae</taxon>
        <taxon>rosids</taxon>
        <taxon>malvids</taxon>
        <taxon>Sapindales</taxon>
        <taxon>Anacardiaceae</taxon>
        <taxon>Pistacia</taxon>
    </lineage>
</organism>